<evidence type="ECO:0000313" key="2">
    <source>
        <dbReference type="Proteomes" id="UP000265443"/>
    </source>
</evidence>
<organism evidence="1 2">
    <name type="scientific">Meiothermus hypogaeus</name>
    <dbReference type="NCBI Taxonomy" id="884155"/>
    <lineage>
        <taxon>Bacteria</taxon>
        <taxon>Thermotogati</taxon>
        <taxon>Deinococcota</taxon>
        <taxon>Deinococci</taxon>
        <taxon>Thermales</taxon>
        <taxon>Thermaceae</taxon>
        <taxon>Meiothermus</taxon>
    </lineage>
</organism>
<name>A0ABX9MGU5_9DEIN</name>
<protein>
    <submittedName>
        <fullName evidence="1">Uncharacterized protein</fullName>
    </submittedName>
</protein>
<evidence type="ECO:0000313" key="1">
    <source>
        <dbReference type="EMBL" id="RIH74093.1"/>
    </source>
</evidence>
<reference evidence="1 2" key="1">
    <citation type="submission" date="2018-08" db="EMBL/GenBank/DDBJ databases">
        <title>Meiothermus hypogaeus DSM 23238 genome sequencing project.</title>
        <authorList>
            <person name="Da Costa M.S."/>
            <person name="Albuquerque L."/>
            <person name="Raposo P."/>
            <person name="Froufe H.J.C."/>
            <person name="Barroso C.S."/>
            <person name="Egas C."/>
        </authorList>
    </citation>
    <scope>NUCLEOTIDE SEQUENCE [LARGE SCALE GENOMIC DNA]</scope>
    <source>
        <strain evidence="1 2">DSM 23238</strain>
    </source>
</reference>
<gene>
    <name evidence="1" type="ORF">Mhypo_03526</name>
</gene>
<accession>A0ABX9MGU5</accession>
<dbReference type="Proteomes" id="UP000265443">
    <property type="component" value="Unassembled WGS sequence"/>
</dbReference>
<dbReference type="EMBL" id="QWKY01000178">
    <property type="protein sequence ID" value="RIH74093.1"/>
    <property type="molecule type" value="Genomic_DNA"/>
</dbReference>
<proteinExistence type="predicted"/>
<sequence length="90" mass="10079">MFDLLIQSGPSYERYVVLVELGEVSLTRKLVVEHHACEAITIAILADGLDYLPHRLTRGSVRVYLRTHGLGGETLQTQWVGMFPISNQPT</sequence>
<comment type="caution">
    <text evidence="1">The sequence shown here is derived from an EMBL/GenBank/DDBJ whole genome shotgun (WGS) entry which is preliminary data.</text>
</comment>
<keyword evidence="2" id="KW-1185">Reference proteome</keyword>